<comment type="caution">
    <text evidence="1">The sequence shown here is derived from an EMBL/GenBank/DDBJ whole genome shotgun (WGS) entry which is preliminary data.</text>
</comment>
<dbReference type="EMBL" id="VSRR010005237">
    <property type="protein sequence ID" value="MPC41924.1"/>
    <property type="molecule type" value="Genomic_DNA"/>
</dbReference>
<accession>A0A5B7FBQ9</accession>
<organism evidence="1 2">
    <name type="scientific">Portunus trituberculatus</name>
    <name type="common">Swimming crab</name>
    <name type="synonym">Neptunus trituberculatus</name>
    <dbReference type="NCBI Taxonomy" id="210409"/>
    <lineage>
        <taxon>Eukaryota</taxon>
        <taxon>Metazoa</taxon>
        <taxon>Ecdysozoa</taxon>
        <taxon>Arthropoda</taxon>
        <taxon>Crustacea</taxon>
        <taxon>Multicrustacea</taxon>
        <taxon>Malacostraca</taxon>
        <taxon>Eumalacostraca</taxon>
        <taxon>Eucarida</taxon>
        <taxon>Decapoda</taxon>
        <taxon>Pleocyemata</taxon>
        <taxon>Brachyura</taxon>
        <taxon>Eubrachyura</taxon>
        <taxon>Portunoidea</taxon>
        <taxon>Portunidae</taxon>
        <taxon>Portuninae</taxon>
        <taxon>Portunus</taxon>
    </lineage>
</organism>
<dbReference type="AlphaFoldDB" id="A0A5B7FBQ9"/>
<evidence type="ECO:0000313" key="1">
    <source>
        <dbReference type="EMBL" id="MPC41924.1"/>
    </source>
</evidence>
<keyword evidence="2" id="KW-1185">Reference proteome</keyword>
<name>A0A5B7FBQ9_PORTR</name>
<sequence length="120" mass="13011">MLDKKKNGANPSWWCFFAKSSPPIATEVSKTSTVPISSAVSVSSAVPVSSPITAVVDGVIHGLVHYVYGAPMESTSLLAEPFAFKVGLARYHRHCHQKHQQETCLQENSITMRIKIASVS</sequence>
<protein>
    <submittedName>
        <fullName evidence="1">Uncharacterized protein</fullName>
    </submittedName>
</protein>
<evidence type="ECO:0000313" key="2">
    <source>
        <dbReference type="Proteomes" id="UP000324222"/>
    </source>
</evidence>
<proteinExistence type="predicted"/>
<dbReference type="Proteomes" id="UP000324222">
    <property type="component" value="Unassembled WGS sequence"/>
</dbReference>
<gene>
    <name evidence="1" type="ORF">E2C01_035535</name>
</gene>
<reference evidence="1 2" key="1">
    <citation type="submission" date="2019-05" db="EMBL/GenBank/DDBJ databases">
        <title>Another draft genome of Portunus trituberculatus and its Hox gene families provides insights of decapod evolution.</title>
        <authorList>
            <person name="Jeong J.-H."/>
            <person name="Song I."/>
            <person name="Kim S."/>
            <person name="Choi T."/>
            <person name="Kim D."/>
            <person name="Ryu S."/>
            <person name="Kim W."/>
        </authorList>
    </citation>
    <scope>NUCLEOTIDE SEQUENCE [LARGE SCALE GENOMIC DNA]</scope>
    <source>
        <tissue evidence="1">Muscle</tissue>
    </source>
</reference>